<evidence type="ECO:0000313" key="1">
    <source>
        <dbReference type="EMBL" id="PIA13495.1"/>
    </source>
</evidence>
<organism evidence="1 2">
    <name type="scientific">Coemansia reversa (strain ATCC 12441 / NRRL 1564)</name>
    <dbReference type="NCBI Taxonomy" id="763665"/>
    <lineage>
        <taxon>Eukaryota</taxon>
        <taxon>Fungi</taxon>
        <taxon>Fungi incertae sedis</taxon>
        <taxon>Zoopagomycota</taxon>
        <taxon>Kickxellomycotina</taxon>
        <taxon>Kickxellomycetes</taxon>
        <taxon>Kickxellales</taxon>
        <taxon>Kickxellaceae</taxon>
        <taxon>Coemansia</taxon>
    </lineage>
</organism>
<dbReference type="Proteomes" id="UP000242474">
    <property type="component" value="Unassembled WGS sequence"/>
</dbReference>
<keyword evidence="2" id="KW-1185">Reference proteome</keyword>
<proteinExistence type="predicted"/>
<accession>A0A2G5B3C2</accession>
<protein>
    <submittedName>
        <fullName evidence="1">Uncharacterized protein</fullName>
    </submittedName>
</protein>
<reference evidence="1 2" key="1">
    <citation type="journal article" date="2015" name="Genome Biol. Evol.">
        <title>Phylogenomic analyses indicate that early fungi evolved digesting cell walls of algal ancestors of land plants.</title>
        <authorList>
            <person name="Chang Y."/>
            <person name="Wang S."/>
            <person name="Sekimoto S."/>
            <person name="Aerts A.L."/>
            <person name="Choi C."/>
            <person name="Clum A."/>
            <person name="LaButti K.M."/>
            <person name="Lindquist E.A."/>
            <person name="Yee Ngan C."/>
            <person name="Ohm R.A."/>
            <person name="Salamov A.A."/>
            <person name="Grigoriev I.V."/>
            <person name="Spatafora J.W."/>
            <person name="Berbee M.L."/>
        </authorList>
    </citation>
    <scope>NUCLEOTIDE SEQUENCE [LARGE SCALE GENOMIC DNA]</scope>
    <source>
        <strain evidence="1 2">NRRL 1564</strain>
    </source>
</reference>
<gene>
    <name evidence="1" type="ORF">COEREDRAFT_89547</name>
</gene>
<name>A0A2G5B3C2_COERN</name>
<dbReference type="EMBL" id="KZ303536">
    <property type="protein sequence ID" value="PIA13495.1"/>
    <property type="molecule type" value="Genomic_DNA"/>
</dbReference>
<sequence>MKYKVYVYDHNSQLVNQWPSSDLTPQQKIKDYITNSRKYNNCVVSVKKSKEDDDGICNYSVFFIKLPEHFGERVVFTNSNTAVYQEAREITKAKLLKNIRITSNFLSKKLDKLDMDNLTSTPMDTGYSLELTLRECNWSKLEVTDDDILITPCIEDSRHSNPFRKLKYHFQTWLKEVEDELAYASLVGAQSKMLPNSYMDMLIEKLIDKSNTTCGTCLQIRFNLNTSTDFPKCCWVCSGALLFDRTKLNLK</sequence>
<evidence type="ECO:0000313" key="2">
    <source>
        <dbReference type="Proteomes" id="UP000242474"/>
    </source>
</evidence>
<dbReference type="AlphaFoldDB" id="A0A2G5B3C2"/>